<protein>
    <submittedName>
        <fullName evidence="2">Uncharacterized protein</fullName>
    </submittedName>
</protein>
<evidence type="ECO:0000256" key="1">
    <source>
        <dbReference type="SAM" id="Phobius"/>
    </source>
</evidence>
<name>A0A3Q9RK04_9BACI</name>
<reference evidence="2 3" key="1">
    <citation type="submission" date="2018-01" db="EMBL/GenBank/DDBJ databases">
        <title>Bacillus asahii Genome sequencing and assembly.</title>
        <authorList>
            <person name="Jiang H."/>
            <person name="Feng Y."/>
            <person name="Zhao F."/>
            <person name="Lin X."/>
        </authorList>
    </citation>
    <scope>NUCLEOTIDE SEQUENCE [LARGE SCALE GENOMIC DNA]</scope>
    <source>
        <strain evidence="2 3">OM18</strain>
    </source>
</reference>
<dbReference type="EMBL" id="CP026095">
    <property type="protein sequence ID" value="AZV43472.1"/>
    <property type="molecule type" value="Genomic_DNA"/>
</dbReference>
<proteinExistence type="predicted"/>
<evidence type="ECO:0000313" key="3">
    <source>
        <dbReference type="Proteomes" id="UP000283095"/>
    </source>
</evidence>
<dbReference type="OrthoDB" id="2888120at2"/>
<feature type="transmembrane region" description="Helical" evidence="1">
    <location>
        <begin position="46"/>
        <end position="65"/>
    </location>
</feature>
<dbReference type="AlphaFoldDB" id="A0A3Q9RK04"/>
<keyword evidence="1" id="KW-1133">Transmembrane helix</keyword>
<accession>A0A3Q9RK04</accession>
<evidence type="ECO:0000313" key="2">
    <source>
        <dbReference type="EMBL" id="AZV43472.1"/>
    </source>
</evidence>
<dbReference type="KEGG" id="pasa:BAOM_2863"/>
<gene>
    <name evidence="2" type="ORF">BAOM_2863</name>
</gene>
<dbReference type="Proteomes" id="UP000283095">
    <property type="component" value="Chromosome"/>
</dbReference>
<dbReference type="RefSeq" id="WP_127760655.1">
    <property type="nucleotide sequence ID" value="NZ_CP026095.1"/>
</dbReference>
<keyword evidence="1" id="KW-0812">Transmembrane</keyword>
<sequence length="96" mass="10772">MKKKLFWFPLLAALLSIGVLYTIGNVFEISFLGWNFYEENPSKGVIFEAGGSVVPIIIGFVVGFITERILKISIKATITWYNAEFFYAILNISTVA</sequence>
<keyword evidence="1" id="KW-0472">Membrane</keyword>
<organism evidence="2 3">
    <name type="scientific">Peribacillus asahii</name>
    <dbReference type="NCBI Taxonomy" id="228899"/>
    <lineage>
        <taxon>Bacteria</taxon>
        <taxon>Bacillati</taxon>
        <taxon>Bacillota</taxon>
        <taxon>Bacilli</taxon>
        <taxon>Bacillales</taxon>
        <taxon>Bacillaceae</taxon>
        <taxon>Peribacillus</taxon>
    </lineage>
</organism>